<evidence type="ECO:0000313" key="5">
    <source>
        <dbReference type="EMBL" id="WED56586.1"/>
    </source>
</evidence>
<evidence type="ECO:0000313" key="6">
    <source>
        <dbReference type="Proteomes" id="UP001219957"/>
    </source>
</evidence>
<dbReference type="PANTHER" id="PTHR11104">
    <property type="entry name" value="AMINOGLYCOSIDE N3-ACETYLTRANSFERASE"/>
    <property type="match status" value="1"/>
</dbReference>
<reference evidence="5 6" key="1">
    <citation type="submission" date="2022-10" db="EMBL/GenBank/DDBJ databases">
        <title>Complete genome sequence of Exiguobacterium profundum TSS-3 isolated from an extremely saline-alkaline spring located in Ixtapa, Chiapas-Mexico.</title>
        <authorList>
            <person name="Rincon-Rosales R."/>
            <person name="Rogel M.A."/>
            <person name="Rincon-Molina C.I."/>
            <person name="Guerrero G."/>
            <person name="Manzano-Gomez L.A."/>
            <person name="Lopez-Lopez A."/>
            <person name="Rincon Molina F.A."/>
            <person name="Martinez-Romero E."/>
        </authorList>
    </citation>
    <scope>NUCLEOTIDE SEQUENCE [LARGE SCALE GENOMIC DNA]</scope>
    <source>
        <strain evidence="5 6">TSS-3</strain>
    </source>
</reference>
<name>A0ABY8B3U9_9BACL</name>
<evidence type="ECO:0000256" key="3">
    <source>
        <dbReference type="ARBA" id="ARBA00023315"/>
    </source>
</evidence>
<sequence length="262" mass="28997">MVVKKMVTKSSLIEKLKEAGVRSGEALFVHSSLSKLGWVCGGAQTVIEAIQEVVGPSGLIMMATQTGDNSDPAEWEAPPVPVEWWQTIRAEMPPYEADKTATRGMGRVPELFRSYPHVYRSSHPMWSVAAWGDGAEAIVSGHTIDVGFGPGSPIERMIERNARILHLGSPLDATTLWHYAEYGIDGPTKSFGCAVIERGERKWRTFEHVDVNSDPFGAIGENIVKQKDVRTFSIHEATCYLIPSSTWEPVQHALIALRSWLR</sequence>
<protein>
    <recommendedName>
        <fullName evidence="4">Aminoglycoside N(3)-acetyltransferase</fullName>
        <ecNumber evidence="4">2.3.1.-</ecNumber>
    </recommendedName>
</protein>
<proteinExistence type="inferred from homology"/>
<dbReference type="PANTHER" id="PTHR11104:SF0">
    <property type="entry name" value="SPBETA PROPHAGE-DERIVED AMINOGLYCOSIDE N(3')-ACETYLTRANSFERASE-LIKE PROTEIN YOKD"/>
    <property type="match status" value="1"/>
</dbReference>
<evidence type="ECO:0000256" key="2">
    <source>
        <dbReference type="ARBA" id="ARBA00022679"/>
    </source>
</evidence>
<dbReference type="Pfam" id="PF02522">
    <property type="entry name" value="Antibiotic_NAT"/>
    <property type="match status" value="1"/>
</dbReference>
<accession>A0ABY8B3U9</accession>
<evidence type="ECO:0000256" key="1">
    <source>
        <dbReference type="ARBA" id="ARBA00006383"/>
    </source>
</evidence>
<dbReference type="EMBL" id="CP109617">
    <property type="protein sequence ID" value="WED56586.1"/>
    <property type="molecule type" value="Genomic_DNA"/>
</dbReference>
<comment type="catalytic activity">
    <reaction evidence="4">
        <text>a 2-deoxystreptamine antibiotic + acetyl-CoA = an N(3)-acetyl-2-deoxystreptamine antibiotic + CoA + H(+)</text>
        <dbReference type="Rhea" id="RHEA:12665"/>
        <dbReference type="ChEBI" id="CHEBI:15378"/>
        <dbReference type="ChEBI" id="CHEBI:57287"/>
        <dbReference type="ChEBI" id="CHEBI:57288"/>
        <dbReference type="ChEBI" id="CHEBI:57921"/>
        <dbReference type="ChEBI" id="CHEBI:77452"/>
        <dbReference type="EC" id="2.3.1.81"/>
    </reaction>
</comment>
<gene>
    <name evidence="5" type="ORF">OE059_06955</name>
</gene>
<keyword evidence="2 4" id="KW-0808">Transferase</keyword>
<dbReference type="EC" id="2.3.1.-" evidence="4"/>
<keyword evidence="6" id="KW-1185">Reference proteome</keyword>
<keyword evidence="4" id="KW-0046">Antibiotic resistance</keyword>
<dbReference type="RefSeq" id="WP_047795253.1">
    <property type="nucleotide sequence ID" value="NZ_CP109617.1"/>
</dbReference>
<dbReference type="SUPFAM" id="SSF110710">
    <property type="entry name" value="TTHA0583/YokD-like"/>
    <property type="match status" value="1"/>
</dbReference>
<comment type="similarity">
    <text evidence="1 4">Belongs to the antibiotic N-acetyltransferase family.</text>
</comment>
<dbReference type="InterPro" id="IPR028345">
    <property type="entry name" value="Antibiotic_NAT-like"/>
</dbReference>
<keyword evidence="3 4" id="KW-0012">Acyltransferase</keyword>
<dbReference type="Proteomes" id="UP001219957">
    <property type="component" value="Chromosome"/>
</dbReference>
<organism evidence="5 6">
    <name type="scientific">Exiguobacterium profundum</name>
    <dbReference type="NCBI Taxonomy" id="307643"/>
    <lineage>
        <taxon>Bacteria</taxon>
        <taxon>Bacillati</taxon>
        <taxon>Bacillota</taxon>
        <taxon>Bacilli</taxon>
        <taxon>Bacillales</taxon>
        <taxon>Bacillales Family XII. Incertae Sedis</taxon>
        <taxon>Exiguobacterium</taxon>
    </lineage>
</organism>
<dbReference type="InterPro" id="IPR003679">
    <property type="entry name" value="Amioglycoside_AcTrfase"/>
</dbReference>
<evidence type="ECO:0000256" key="4">
    <source>
        <dbReference type="RuleBase" id="RU365031"/>
    </source>
</evidence>